<dbReference type="InterPro" id="IPR001106">
    <property type="entry name" value="Aromatic_Lyase"/>
</dbReference>
<dbReference type="CDD" id="cd00332">
    <property type="entry name" value="PAL-HAL"/>
    <property type="match status" value="1"/>
</dbReference>
<sequence>MKSLLVSEGSTASKAGLDGRIRWPGCLATEFESVDNLLGGTAPEFKSDGRIRYLLGCGHPSQLCWQCAGGARRASEGELVLVSEVQAQRAIVQIGTGQPLRVCKQHFYFQANYSIGSYGEAGRLGAPLEARPLPLPESIPESCVAPGVPGPLAPQERGYAMRRSPENCASLHVLPGTASAVCDPAAQVGYDKRPYIVERRIHENSASKLFAGISHSALEYIALPITFSQLHAVHLHLKGRAAVKNLSQKLATMTHVQLCSNISSELEDLRSNNKEIVLDGYNLTPTQIAKITDDQHLLEKIEKSVEFLASKLNTSIYGVTTGFGGSADTRSESTQDLQMAFLEHQLSGILPMASPSLSAGHHLSDPMSNVMPEAITRGAILIRINSLVRGHSALRLNVLETLITLLKKKLTPMVPLRGSISASGDLMPVSFKTMFRFICLMQKLIYEQLSYVAAAICGHPAIRILDRSSADGHVEILPAAEALTKHGITPIILGPKEGLAISNGTAFSASAACLVAHDSHILLLLSQALTSMTVEAMMGQAQSFDAFIHETCRPHPGQVEVAKNIRSMFEGSRLVLLDEERRVDQDKDQAILRQDRYALRTSPQWLGPQLEELINVNETLCREINATTDNPLIDLEHKKILNGGNFQAMSVTNSMEKTRSALESIGKLSFAQAIELMNCSMSKGLPSCLAGDEPSTNYHTKGLDINMAAYTAELGFLASPVSTHVQSAEQHNQSVNSLALVSARYTIQAVEVLSMLLSAHLYVVCMAIDLRVMYQMFIKELQGLLPVLLNSHFKSQPTQAAAEALLGALLPRLEATSSLDSEARFLSAFKQTIHVLLNHSADVQEAASWPSFAASQVNQAYQRNRENYFEQAGNLPAEEWLGKKNKFLYRFLRKELGIGPRRGDVRLGRHEGSVSVDVSKIYESVRSGELFNFMKVLF</sequence>
<evidence type="ECO:0000313" key="2">
    <source>
        <dbReference type="EMBL" id="PLW53917.1"/>
    </source>
</evidence>
<dbReference type="Gene3D" id="1.10.275.10">
    <property type="entry name" value="Fumarase/aspartase (N-terminal domain)"/>
    <property type="match status" value="1"/>
</dbReference>
<reference evidence="2 3" key="1">
    <citation type="submission" date="2017-11" db="EMBL/GenBank/DDBJ databases">
        <title>De novo assembly and phasing of dikaryotic genomes from two isolates of Puccinia coronata f. sp. avenae, the causal agent of oat crown rust.</title>
        <authorList>
            <person name="Miller M.E."/>
            <person name="Zhang Y."/>
            <person name="Omidvar V."/>
            <person name="Sperschneider J."/>
            <person name="Schwessinger B."/>
            <person name="Raley C."/>
            <person name="Palmer J.M."/>
            <person name="Garnica D."/>
            <person name="Upadhyaya N."/>
            <person name="Rathjen J."/>
            <person name="Taylor J.M."/>
            <person name="Park R.F."/>
            <person name="Dodds P.N."/>
            <person name="Hirsch C.D."/>
            <person name="Kianian S.F."/>
            <person name="Figueroa M."/>
        </authorList>
    </citation>
    <scope>NUCLEOTIDE SEQUENCE [LARGE SCALE GENOMIC DNA]</scope>
    <source>
        <strain evidence="2">12NC29</strain>
    </source>
</reference>
<dbReference type="InterPro" id="IPR024083">
    <property type="entry name" value="Fumarase/histidase_N"/>
</dbReference>
<dbReference type="Pfam" id="PF00221">
    <property type="entry name" value="Lyase_aromatic"/>
    <property type="match status" value="2"/>
</dbReference>
<evidence type="ECO:0000313" key="3">
    <source>
        <dbReference type="Proteomes" id="UP000235388"/>
    </source>
</evidence>
<organism evidence="2 3">
    <name type="scientific">Puccinia coronata f. sp. avenae</name>
    <dbReference type="NCBI Taxonomy" id="200324"/>
    <lineage>
        <taxon>Eukaryota</taxon>
        <taxon>Fungi</taxon>
        <taxon>Dikarya</taxon>
        <taxon>Basidiomycota</taxon>
        <taxon>Pucciniomycotina</taxon>
        <taxon>Pucciniomycetes</taxon>
        <taxon>Pucciniales</taxon>
        <taxon>Pucciniaceae</taxon>
        <taxon>Puccinia</taxon>
    </lineage>
</organism>
<comment type="similarity">
    <text evidence="1">Belongs to the PAL/histidase family.</text>
</comment>
<dbReference type="InterPro" id="IPR023144">
    <property type="entry name" value="Phe_NH3-lyase_shielding_dom_sf"/>
</dbReference>
<dbReference type="EMBL" id="PGCJ01000054">
    <property type="protein sequence ID" value="PLW53917.1"/>
    <property type="molecule type" value="Genomic_DNA"/>
</dbReference>
<keyword evidence="3" id="KW-1185">Reference proteome</keyword>
<dbReference type="OrthoDB" id="10051290at2759"/>
<proteinExistence type="inferred from homology"/>
<comment type="caution">
    <text evidence="2">The sequence shown here is derived from an EMBL/GenBank/DDBJ whole genome shotgun (WGS) entry which is preliminary data.</text>
</comment>
<evidence type="ECO:0008006" key="4">
    <source>
        <dbReference type="Google" id="ProtNLM"/>
    </source>
</evidence>
<dbReference type="SUPFAM" id="SSF48557">
    <property type="entry name" value="L-aspartase-like"/>
    <property type="match status" value="1"/>
</dbReference>
<dbReference type="Proteomes" id="UP000235388">
    <property type="component" value="Unassembled WGS sequence"/>
</dbReference>
<name>A0A2N5VV90_9BASI</name>
<protein>
    <recommendedName>
        <fullName evidence="4">Phenylalanine ammonia-lyase</fullName>
    </recommendedName>
</protein>
<gene>
    <name evidence="2" type="ORF">PCANC_03744</name>
</gene>
<dbReference type="STRING" id="200324.A0A2N5VV90"/>
<dbReference type="PANTHER" id="PTHR10362">
    <property type="entry name" value="HISTIDINE AMMONIA-LYASE"/>
    <property type="match status" value="1"/>
</dbReference>
<dbReference type="Gene3D" id="1.10.274.20">
    <property type="entry name" value="Phenylalanine ammonia-lyase 1, domain 3"/>
    <property type="match status" value="1"/>
</dbReference>
<dbReference type="AlphaFoldDB" id="A0A2N5VV90"/>
<dbReference type="InterPro" id="IPR008948">
    <property type="entry name" value="L-Aspartase-like"/>
</dbReference>
<evidence type="ECO:0000256" key="1">
    <source>
        <dbReference type="ARBA" id="ARBA00007238"/>
    </source>
</evidence>
<accession>A0A2N5VV90</accession>
<dbReference type="Gene3D" id="1.20.200.10">
    <property type="entry name" value="Fumarase/aspartase (Central domain)"/>
    <property type="match status" value="1"/>
</dbReference>
<dbReference type="GO" id="GO:0003824">
    <property type="term" value="F:catalytic activity"/>
    <property type="evidence" value="ECO:0007669"/>
    <property type="project" value="InterPro"/>
</dbReference>